<sequence>MLHRATWVSAGILAVVAVGTTVGYWGYDQKQQKDAFARSAETQYESSFHNLVNDVRDMRKELAKSMLMQDHASFDTHLSSISRLCYAGEASLGRLPSNITPASHLQAYLHLVDNQVQSWMKHDKTPADQDVRKQLNNLYTQSGTFVSQLGDMQSQLGDKTDVWLAARHSPQGQAGFAVDGLRRVDRQVASFADNPTSRAPKPSAQASQTLTTEAKVTSQAAIKKASQVAGVKPTGWTAKLYRAGTPTAYYGVSGSAANHHITAEVSQRGGHLLTYYNDRAAQTSKYDFATAASDAATWLKGQGFSNIERTNAMQYDHAAMFTFAPLVNGVPVVGQPISVHVALDNGQVVGFNAAQVYANPVGKVPAAKLSVAQLRKRLSPDFDVKIAKKVIVQDENRQYIPAVAFYGTMKQETYCIDLSAIDGAEVKIDQLT</sequence>
<feature type="domain" description="Sporulation protein YpeB N-terminal" evidence="3">
    <location>
        <begin position="33"/>
        <end position="160"/>
    </location>
</feature>
<keyword evidence="1" id="KW-1133">Transmembrane helix</keyword>
<name>A0ABV5AAY3_9BACL</name>
<evidence type="ECO:0000259" key="2">
    <source>
        <dbReference type="Pfam" id="PF14620"/>
    </source>
</evidence>
<proteinExistence type="predicted"/>
<feature type="domain" description="Sporulation protein YpeB PepSY1 and PepSY2" evidence="2">
    <location>
        <begin position="181"/>
        <end position="357"/>
    </location>
</feature>
<accession>A0ABV5AAY3</accession>
<evidence type="ECO:0000313" key="5">
    <source>
        <dbReference type="Proteomes" id="UP001579974"/>
    </source>
</evidence>
<protein>
    <submittedName>
        <fullName evidence="4">Germination protein YpeB</fullName>
    </submittedName>
</protein>
<reference evidence="4 5" key="1">
    <citation type="journal article" date="2024" name="Int. J. Mol. Sci.">
        <title>Exploration of Alicyclobacillus spp. Genome in Search of Antibiotic Resistance.</title>
        <authorList>
            <person name="Bucka-Kolendo J."/>
            <person name="Kiousi D.E."/>
            <person name="Dekowska A."/>
            <person name="Mikolajczuk-Szczyrba A."/>
            <person name="Karadedos D.M."/>
            <person name="Michael P."/>
            <person name="Galanis A."/>
            <person name="Sokolowska B."/>
        </authorList>
    </citation>
    <scope>NUCLEOTIDE SEQUENCE [LARGE SCALE GENOMIC DNA]</scope>
    <source>
        <strain evidence="4 5">KKP 3000</strain>
    </source>
</reference>
<keyword evidence="1" id="KW-0472">Membrane</keyword>
<dbReference type="RefSeq" id="WP_275476686.1">
    <property type="nucleotide sequence ID" value="NZ_CP162940.1"/>
</dbReference>
<dbReference type="InterPro" id="IPR014239">
    <property type="entry name" value="YpeB_PepSY1-2"/>
</dbReference>
<feature type="transmembrane region" description="Helical" evidence="1">
    <location>
        <begin position="7"/>
        <end position="27"/>
    </location>
</feature>
<dbReference type="Pfam" id="PF14620">
    <property type="entry name" value="YPEB_PepSY1-2"/>
    <property type="match status" value="1"/>
</dbReference>
<comment type="caution">
    <text evidence="4">The sequence shown here is derived from an EMBL/GenBank/DDBJ whole genome shotgun (WGS) entry which is preliminary data.</text>
</comment>
<keyword evidence="1" id="KW-0812">Transmembrane</keyword>
<gene>
    <name evidence="4" type="ORF">KKP3000_002434</name>
</gene>
<organism evidence="4 5">
    <name type="scientific">Alicyclobacillus fastidiosus</name>
    <dbReference type="NCBI Taxonomy" id="392011"/>
    <lineage>
        <taxon>Bacteria</taxon>
        <taxon>Bacillati</taxon>
        <taxon>Bacillota</taxon>
        <taxon>Bacilli</taxon>
        <taxon>Bacillales</taxon>
        <taxon>Alicyclobacillaceae</taxon>
        <taxon>Alicyclobacillus</taxon>
    </lineage>
</organism>
<dbReference type="Pfam" id="PF20769">
    <property type="entry name" value="YPEB_N"/>
    <property type="match status" value="1"/>
</dbReference>
<evidence type="ECO:0000256" key="1">
    <source>
        <dbReference type="SAM" id="Phobius"/>
    </source>
</evidence>
<dbReference type="EMBL" id="JBDXSU010000002">
    <property type="protein sequence ID" value="MFB5189426.1"/>
    <property type="molecule type" value="Genomic_DNA"/>
</dbReference>
<dbReference type="Proteomes" id="UP001579974">
    <property type="component" value="Unassembled WGS sequence"/>
</dbReference>
<evidence type="ECO:0000259" key="3">
    <source>
        <dbReference type="Pfam" id="PF20769"/>
    </source>
</evidence>
<evidence type="ECO:0000313" key="4">
    <source>
        <dbReference type="EMBL" id="MFB5189426.1"/>
    </source>
</evidence>
<keyword evidence="5" id="KW-1185">Reference proteome</keyword>
<dbReference type="InterPro" id="IPR048402">
    <property type="entry name" value="YpeB_N"/>
</dbReference>